<dbReference type="EMBL" id="LCPE01000001">
    <property type="protein sequence ID" value="KKU95059.1"/>
    <property type="molecule type" value="Genomic_DNA"/>
</dbReference>
<gene>
    <name evidence="1" type="ORF">UY22_C0001G0003</name>
</gene>
<sequence length="80" mass="8625">MNSGNSESRIGVLPSDECPCPYFFKLPPLLQALNIQARTAAKSGQGNPYVNKTFCGECVLYERTQQSIASKDLALTSPTG</sequence>
<dbReference type="Proteomes" id="UP000034877">
    <property type="component" value="Unassembled WGS sequence"/>
</dbReference>
<evidence type="ECO:0000313" key="2">
    <source>
        <dbReference type="Proteomes" id="UP000034877"/>
    </source>
</evidence>
<comment type="caution">
    <text evidence="1">The sequence shown here is derived from an EMBL/GenBank/DDBJ whole genome shotgun (WGS) entry which is preliminary data.</text>
</comment>
<accession>A0A0G1ULP1</accession>
<evidence type="ECO:0000313" key="1">
    <source>
        <dbReference type="EMBL" id="KKU95059.1"/>
    </source>
</evidence>
<reference evidence="1 2" key="1">
    <citation type="journal article" date="2015" name="Nature">
        <title>rRNA introns, odd ribosomes, and small enigmatic genomes across a large radiation of phyla.</title>
        <authorList>
            <person name="Brown C.T."/>
            <person name="Hug L.A."/>
            <person name="Thomas B.C."/>
            <person name="Sharon I."/>
            <person name="Castelle C.J."/>
            <person name="Singh A."/>
            <person name="Wilkins M.J."/>
            <person name="Williams K.H."/>
            <person name="Banfield J.F."/>
        </authorList>
    </citation>
    <scope>NUCLEOTIDE SEQUENCE [LARGE SCALE GENOMIC DNA]</scope>
</reference>
<proteinExistence type="predicted"/>
<protein>
    <submittedName>
        <fullName evidence="1">Uncharacterized protein</fullName>
    </submittedName>
</protein>
<dbReference type="AlphaFoldDB" id="A0A0G1ULP1"/>
<name>A0A0G1ULP1_9BACT</name>
<organism evidence="1 2">
    <name type="scientific">Candidatus Amesbacteria bacterium GW2011_GWC1_48_10</name>
    <dbReference type="NCBI Taxonomy" id="1618365"/>
    <lineage>
        <taxon>Bacteria</taxon>
        <taxon>Candidatus Amesiibacteriota</taxon>
    </lineage>
</organism>